<dbReference type="SUPFAM" id="SSF51316">
    <property type="entry name" value="Mss4-like"/>
    <property type="match status" value="1"/>
</dbReference>
<dbReference type="EC" id="1.8.4.12" evidence="1"/>
<proteinExistence type="predicted"/>
<dbReference type="PROSITE" id="PS51790">
    <property type="entry name" value="MSRB"/>
    <property type="match status" value="1"/>
</dbReference>
<evidence type="ECO:0000313" key="1">
    <source>
        <dbReference type="EMBL" id="MET1255148.1"/>
    </source>
</evidence>
<dbReference type="PANTHER" id="PTHR10173:SF52">
    <property type="entry name" value="METHIONINE-R-SULFOXIDE REDUCTASE B1"/>
    <property type="match status" value="1"/>
</dbReference>
<dbReference type="NCBIfam" id="TIGR00357">
    <property type="entry name" value="peptide-methionine (R)-S-oxide reductase MsrB"/>
    <property type="match status" value="1"/>
</dbReference>
<dbReference type="InterPro" id="IPR028427">
    <property type="entry name" value="Met_Sox_Rdtase_MsrB"/>
</dbReference>
<reference evidence="1 2" key="1">
    <citation type="submission" date="2024-06" db="EMBL/GenBank/DDBJ databases">
        <authorList>
            <person name="Li F."/>
        </authorList>
    </citation>
    <scope>NUCLEOTIDE SEQUENCE [LARGE SCALE GENOMIC DNA]</scope>
    <source>
        <strain evidence="1 2">GXAS 311</strain>
    </source>
</reference>
<dbReference type="Gene3D" id="2.170.150.20">
    <property type="entry name" value="Peptide methionine sulfoxide reductase"/>
    <property type="match status" value="1"/>
</dbReference>
<evidence type="ECO:0000313" key="2">
    <source>
        <dbReference type="Proteomes" id="UP001548189"/>
    </source>
</evidence>
<accession>A0ABV2BT78</accession>
<sequence>MNDDLKNKLSPLAWKVTQEQATEPPFSGEYDEFSQTGQYHCVCCDHFLFSSDTKFNSGCGWPAFFESIEDATKERIDHSHGMTRVEVVCGKCEAHLGHKFSDGPYGTRYCINSVALAFHAK</sequence>
<name>A0ABV2BT78_9GAMM</name>
<comment type="caution">
    <text evidence="1">The sequence shown here is derived from an EMBL/GenBank/DDBJ whole genome shotgun (WGS) entry which is preliminary data.</text>
</comment>
<dbReference type="Pfam" id="PF01641">
    <property type="entry name" value="SelR"/>
    <property type="match status" value="1"/>
</dbReference>
<dbReference type="InterPro" id="IPR011057">
    <property type="entry name" value="Mss4-like_sf"/>
</dbReference>
<dbReference type="EMBL" id="JBEVCJ010000007">
    <property type="protein sequence ID" value="MET1255148.1"/>
    <property type="molecule type" value="Genomic_DNA"/>
</dbReference>
<dbReference type="Proteomes" id="UP001548189">
    <property type="component" value="Unassembled WGS sequence"/>
</dbReference>
<keyword evidence="1" id="KW-0560">Oxidoreductase</keyword>
<dbReference type="InterPro" id="IPR002579">
    <property type="entry name" value="Met_Sox_Rdtase_MsrB_dom"/>
</dbReference>
<protein>
    <submittedName>
        <fullName evidence="1">Peptide-methionine (R)-S-oxide reductase MsrB</fullName>
        <ecNumber evidence="1">1.8.4.12</ecNumber>
    </submittedName>
</protein>
<dbReference type="PANTHER" id="PTHR10173">
    <property type="entry name" value="METHIONINE SULFOXIDE REDUCTASE"/>
    <property type="match status" value="1"/>
</dbReference>
<keyword evidence="2" id="KW-1185">Reference proteome</keyword>
<organism evidence="1 2">
    <name type="scientific">Aliikangiella maris</name>
    <dbReference type="NCBI Taxonomy" id="3162458"/>
    <lineage>
        <taxon>Bacteria</taxon>
        <taxon>Pseudomonadati</taxon>
        <taxon>Pseudomonadota</taxon>
        <taxon>Gammaproteobacteria</taxon>
        <taxon>Oceanospirillales</taxon>
        <taxon>Pleioneaceae</taxon>
        <taxon>Aliikangiella</taxon>
    </lineage>
</organism>
<dbReference type="GO" id="GO:0033743">
    <property type="term" value="F:peptide-methionine (R)-S-oxide reductase activity"/>
    <property type="evidence" value="ECO:0007669"/>
    <property type="project" value="UniProtKB-EC"/>
</dbReference>
<gene>
    <name evidence="1" type="primary">msrB</name>
    <name evidence="1" type="ORF">ABVT43_08425</name>
</gene>